<evidence type="ECO:0000313" key="2">
    <source>
        <dbReference type="Proteomes" id="UP001155483"/>
    </source>
</evidence>
<name>A0A9X3BHN6_9BACT</name>
<keyword evidence="2" id="KW-1185">Reference proteome</keyword>
<dbReference type="Proteomes" id="UP001155483">
    <property type="component" value="Unassembled WGS sequence"/>
</dbReference>
<gene>
    <name evidence="1" type="ORF">OCK74_07225</name>
</gene>
<dbReference type="AlphaFoldDB" id="A0A9X3BHN6"/>
<sequence>MLQVYLRYEGWILPERTKHVIAGHLRPKAERAGRGMMVGLGGEARRFWLGDVEHW</sequence>
<dbReference type="EMBL" id="JAOTIF010000003">
    <property type="protein sequence ID" value="MCU7548903.1"/>
    <property type="molecule type" value="Genomic_DNA"/>
</dbReference>
<reference evidence="1" key="1">
    <citation type="submission" date="2022-09" db="EMBL/GenBank/DDBJ databases">
        <authorList>
            <person name="Yuan C."/>
            <person name="Ke Z."/>
        </authorList>
    </citation>
    <scope>NUCLEOTIDE SEQUENCE</scope>
    <source>
        <strain evidence="1">LB-8</strain>
    </source>
</reference>
<organism evidence="1 2">
    <name type="scientific">Paraflavisolibacter caeni</name>
    <dbReference type="NCBI Taxonomy" id="2982496"/>
    <lineage>
        <taxon>Bacteria</taxon>
        <taxon>Pseudomonadati</taxon>
        <taxon>Bacteroidota</taxon>
        <taxon>Chitinophagia</taxon>
        <taxon>Chitinophagales</taxon>
        <taxon>Chitinophagaceae</taxon>
        <taxon>Paraflavisolibacter</taxon>
    </lineage>
</organism>
<protein>
    <submittedName>
        <fullName evidence="1">Uncharacterized protein</fullName>
    </submittedName>
</protein>
<evidence type="ECO:0000313" key="1">
    <source>
        <dbReference type="EMBL" id="MCU7548903.1"/>
    </source>
</evidence>
<dbReference type="RefSeq" id="WP_279296348.1">
    <property type="nucleotide sequence ID" value="NZ_JAOTIF010000003.1"/>
</dbReference>
<reference evidence="1" key="2">
    <citation type="submission" date="2023-04" db="EMBL/GenBank/DDBJ databases">
        <title>Paracnuella aquatica gen. nov., sp. nov., a member of the family Chitinophagaceae isolated from a hot spring.</title>
        <authorList>
            <person name="Wang C."/>
        </authorList>
    </citation>
    <scope>NUCLEOTIDE SEQUENCE</scope>
    <source>
        <strain evidence="1">LB-8</strain>
    </source>
</reference>
<comment type="caution">
    <text evidence="1">The sequence shown here is derived from an EMBL/GenBank/DDBJ whole genome shotgun (WGS) entry which is preliminary data.</text>
</comment>
<proteinExistence type="predicted"/>
<accession>A0A9X3BHN6</accession>